<organism evidence="2 3">
    <name type="scientific">Agreia bicolorata</name>
    <dbReference type="NCBI Taxonomy" id="110935"/>
    <lineage>
        <taxon>Bacteria</taxon>
        <taxon>Bacillati</taxon>
        <taxon>Actinomycetota</taxon>
        <taxon>Actinomycetes</taxon>
        <taxon>Micrococcales</taxon>
        <taxon>Microbacteriaceae</taxon>
        <taxon>Agreia</taxon>
    </lineage>
</organism>
<evidence type="ECO:0000313" key="2">
    <source>
        <dbReference type="EMBL" id="SKB02233.1"/>
    </source>
</evidence>
<protein>
    <submittedName>
        <fullName evidence="2">Uncharacterized protein</fullName>
    </submittedName>
</protein>
<sequence>VDRGLPVEAAGSLGDASGPDRRQAGYLRVKGSDLIERDHVWIAREGWGFECHGTSQTVTTDIDSELAFDT</sequence>
<reference evidence="3" key="1">
    <citation type="submission" date="2017-02" db="EMBL/GenBank/DDBJ databases">
        <authorList>
            <person name="Varghese N."/>
            <person name="Submissions S."/>
        </authorList>
    </citation>
    <scope>NUCLEOTIDE SEQUENCE [LARGE SCALE GENOMIC DNA]</scope>
    <source>
        <strain evidence="3">VKM Ac-2052</strain>
    </source>
</reference>
<evidence type="ECO:0000256" key="1">
    <source>
        <dbReference type="SAM" id="MobiDB-lite"/>
    </source>
</evidence>
<dbReference type="AlphaFoldDB" id="A0A1T4YKL3"/>
<accession>A0A1T4YKL3</accession>
<dbReference type="Proteomes" id="UP000189735">
    <property type="component" value="Unassembled WGS sequence"/>
</dbReference>
<gene>
    <name evidence="2" type="ORF">SAMN06295879_3485</name>
</gene>
<feature type="region of interest" description="Disordered" evidence="1">
    <location>
        <begin position="1"/>
        <end position="22"/>
    </location>
</feature>
<evidence type="ECO:0000313" key="3">
    <source>
        <dbReference type="Proteomes" id="UP000189735"/>
    </source>
</evidence>
<dbReference type="EMBL" id="FUYG01000011">
    <property type="protein sequence ID" value="SKB02233.1"/>
    <property type="molecule type" value="Genomic_DNA"/>
</dbReference>
<proteinExistence type="predicted"/>
<name>A0A1T4YKL3_9MICO</name>
<feature type="non-terminal residue" evidence="2">
    <location>
        <position position="1"/>
    </location>
</feature>